<evidence type="ECO:0000313" key="8">
    <source>
        <dbReference type="Proteomes" id="UP000053257"/>
    </source>
</evidence>
<evidence type="ECO:0000256" key="6">
    <source>
        <dbReference type="SAM" id="Phobius"/>
    </source>
</evidence>
<feature type="transmembrane region" description="Helical" evidence="6">
    <location>
        <begin position="158"/>
        <end position="178"/>
    </location>
</feature>
<evidence type="ECO:0000256" key="5">
    <source>
        <dbReference type="SAM" id="MobiDB-lite"/>
    </source>
</evidence>
<feature type="region of interest" description="Disordered" evidence="5">
    <location>
        <begin position="431"/>
        <end position="454"/>
    </location>
</feature>
<feature type="compositionally biased region" description="Low complexity" evidence="5">
    <location>
        <begin position="440"/>
        <end position="454"/>
    </location>
</feature>
<dbReference type="HOGENOM" id="CLU_025028_3_1_1"/>
<dbReference type="OrthoDB" id="408493at2759"/>
<dbReference type="Pfam" id="PF04142">
    <property type="entry name" value="Nuc_sug_transp"/>
    <property type="match status" value="1"/>
</dbReference>
<keyword evidence="2 6" id="KW-0812">Transmembrane</keyword>
<dbReference type="InterPro" id="IPR007271">
    <property type="entry name" value="Nuc_sug_transpt"/>
</dbReference>
<feature type="transmembrane region" description="Helical" evidence="6">
    <location>
        <begin position="310"/>
        <end position="328"/>
    </location>
</feature>
<feature type="transmembrane region" description="Helical" evidence="6">
    <location>
        <begin position="349"/>
        <end position="367"/>
    </location>
</feature>
<accession>A0A0C3S2A0</accession>
<keyword evidence="8" id="KW-1185">Reference proteome</keyword>
<dbReference type="GO" id="GO:0000139">
    <property type="term" value="C:Golgi membrane"/>
    <property type="evidence" value="ECO:0007669"/>
    <property type="project" value="InterPro"/>
</dbReference>
<dbReference type="PIRSF" id="PIRSF036436">
    <property type="entry name" value="UCP036436"/>
    <property type="match status" value="1"/>
</dbReference>
<dbReference type="STRING" id="745531.A0A0C3S2A0"/>
<keyword evidence="3 6" id="KW-1133">Transmembrane helix</keyword>
<feature type="transmembrane region" description="Helical" evidence="6">
    <location>
        <begin position="185"/>
        <end position="207"/>
    </location>
</feature>
<dbReference type="InterPro" id="IPR012404">
    <property type="entry name" value="UCP036436"/>
</dbReference>
<dbReference type="Proteomes" id="UP000053257">
    <property type="component" value="Unassembled WGS sequence"/>
</dbReference>
<organism evidence="7 8">
    <name type="scientific">Phlebiopsis gigantea (strain 11061_1 CR5-6)</name>
    <name type="common">White-rot fungus</name>
    <name type="synonym">Peniophora gigantea</name>
    <dbReference type="NCBI Taxonomy" id="745531"/>
    <lineage>
        <taxon>Eukaryota</taxon>
        <taxon>Fungi</taxon>
        <taxon>Dikarya</taxon>
        <taxon>Basidiomycota</taxon>
        <taxon>Agaricomycotina</taxon>
        <taxon>Agaricomycetes</taxon>
        <taxon>Polyporales</taxon>
        <taxon>Phanerochaetaceae</taxon>
        <taxon>Phlebiopsis</taxon>
    </lineage>
</organism>
<sequence>MPSSFYVPVLIAGMLITGSSNSLWSKWQDMQCVEQCDDPNPRHHVLYEQPVWQTLQMFLGEMLCFLPVVFALVHSRFRRAPPPVRLPTADEDLIAAPHLTSTFADDLPDSEQLAGPKVRGEAKPMRGWAYLLLWAPAACDLTGTTLMNVGLLYTPVSIYQMTRGALVLFVGVFSVLFLSRRLWLYQWLSLVTVMVGISIVGFSGSMVKDASGALLVDESEPPEVTRVLLGVFFVLFAQVFTATQFVVEEKIMERYSVGPLVAVGCEGLFGTLTVVALMPLLPVLRPSLPASAEQFFDLARGWRQMVDTPAVLWIGVAIAFSISFYNFFGLSVTRHVSATARSLTDTCRTLSIWVVSLGLGWETLVWPFSLLQVAGFGLLVYGTFTFNDLVSPPKFLRPRGAAAAAPGDADEARALLAQEALDETAALPADLGQGGFDVVPPHAAQSQQQHPRSD</sequence>
<evidence type="ECO:0000313" key="7">
    <source>
        <dbReference type="EMBL" id="KIP01725.1"/>
    </source>
</evidence>
<keyword evidence="4 6" id="KW-0472">Membrane</keyword>
<evidence type="ECO:0000256" key="2">
    <source>
        <dbReference type="ARBA" id="ARBA00022692"/>
    </source>
</evidence>
<dbReference type="EMBL" id="KN840743">
    <property type="protein sequence ID" value="KIP01725.1"/>
    <property type="molecule type" value="Genomic_DNA"/>
</dbReference>
<evidence type="ECO:0008006" key="9">
    <source>
        <dbReference type="Google" id="ProtNLM"/>
    </source>
</evidence>
<dbReference type="GO" id="GO:0015165">
    <property type="term" value="F:pyrimidine nucleotide-sugar transmembrane transporter activity"/>
    <property type="evidence" value="ECO:0007669"/>
    <property type="project" value="InterPro"/>
</dbReference>
<reference evidence="7 8" key="1">
    <citation type="journal article" date="2014" name="PLoS Genet.">
        <title>Analysis of the Phlebiopsis gigantea genome, transcriptome and secretome provides insight into its pioneer colonization strategies of wood.</title>
        <authorList>
            <person name="Hori C."/>
            <person name="Ishida T."/>
            <person name="Igarashi K."/>
            <person name="Samejima M."/>
            <person name="Suzuki H."/>
            <person name="Master E."/>
            <person name="Ferreira P."/>
            <person name="Ruiz-Duenas F.J."/>
            <person name="Held B."/>
            <person name="Canessa P."/>
            <person name="Larrondo L.F."/>
            <person name="Schmoll M."/>
            <person name="Druzhinina I.S."/>
            <person name="Kubicek C.P."/>
            <person name="Gaskell J.A."/>
            <person name="Kersten P."/>
            <person name="St John F."/>
            <person name="Glasner J."/>
            <person name="Sabat G."/>
            <person name="Splinter BonDurant S."/>
            <person name="Syed K."/>
            <person name="Yadav J."/>
            <person name="Mgbeahuruike A.C."/>
            <person name="Kovalchuk A."/>
            <person name="Asiegbu F.O."/>
            <person name="Lackner G."/>
            <person name="Hoffmeister D."/>
            <person name="Rencoret J."/>
            <person name="Gutierrez A."/>
            <person name="Sun H."/>
            <person name="Lindquist E."/>
            <person name="Barry K."/>
            <person name="Riley R."/>
            <person name="Grigoriev I.V."/>
            <person name="Henrissat B."/>
            <person name="Kues U."/>
            <person name="Berka R.M."/>
            <person name="Martinez A.T."/>
            <person name="Covert S.F."/>
            <person name="Blanchette R.A."/>
            <person name="Cullen D."/>
        </authorList>
    </citation>
    <scope>NUCLEOTIDE SEQUENCE [LARGE SCALE GENOMIC DNA]</scope>
    <source>
        <strain evidence="7 8">11061_1 CR5-6</strain>
    </source>
</reference>
<feature type="transmembrane region" description="Helical" evidence="6">
    <location>
        <begin position="127"/>
        <end position="152"/>
    </location>
</feature>
<evidence type="ECO:0000256" key="4">
    <source>
        <dbReference type="ARBA" id="ARBA00023136"/>
    </source>
</evidence>
<comment type="subcellular location">
    <subcellularLocation>
        <location evidence="1">Membrane</location>
        <topology evidence="1">Multi-pass membrane protein</topology>
    </subcellularLocation>
</comment>
<feature type="transmembrane region" description="Helical" evidence="6">
    <location>
        <begin position="259"/>
        <end position="281"/>
    </location>
</feature>
<name>A0A0C3S2A0_PHLG1</name>
<evidence type="ECO:0000256" key="1">
    <source>
        <dbReference type="ARBA" id="ARBA00004141"/>
    </source>
</evidence>
<protein>
    <recommendedName>
        <fullName evidence="9">EamA domain-containing protein</fullName>
    </recommendedName>
</protein>
<dbReference type="PANTHER" id="PTHR13146">
    <property type="match status" value="1"/>
</dbReference>
<proteinExistence type="predicted"/>
<evidence type="ECO:0000256" key="3">
    <source>
        <dbReference type="ARBA" id="ARBA00022989"/>
    </source>
</evidence>
<dbReference type="PANTHER" id="PTHR13146:SF0">
    <property type="entry name" value="SOLUTE CARRIER FAMILY 35 MEMBER F6"/>
    <property type="match status" value="1"/>
</dbReference>
<feature type="transmembrane region" description="Helical" evidence="6">
    <location>
        <begin position="55"/>
        <end position="73"/>
    </location>
</feature>
<dbReference type="SUPFAM" id="SSF103481">
    <property type="entry name" value="Multidrug resistance efflux transporter EmrE"/>
    <property type="match status" value="1"/>
</dbReference>
<dbReference type="AlphaFoldDB" id="A0A0C3S2A0"/>
<feature type="transmembrane region" description="Helical" evidence="6">
    <location>
        <begin position="227"/>
        <end position="247"/>
    </location>
</feature>
<gene>
    <name evidence="7" type="ORF">PHLGIDRAFT_32467</name>
</gene>
<dbReference type="InterPro" id="IPR037185">
    <property type="entry name" value="EmrE-like"/>
</dbReference>